<protein>
    <submittedName>
        <fullName evidence="2">Sulfide/dihydroorotate dehydrogenase-like FAD/NAD-binding protein</fullName>
    </submittedName>
</protein>
<accession>A0ABT4CYN3</accession>
<dbReference type="Proteomes" id="UP001078443">
    <property type="component" value="Unassembled WGS sequence"/>
</dbReference>
<dbReference type="SUPFAM" id="SSF52343">
    <property type="entry name" value="Ferredoxin reductase-like, C-terminal NADP-linked domain"/>
    <property type="match status" value="1"/>
</dbReference>
<dbReference type="InterPro" id="IPR017927">
    <property type="entry name" value="FAD-bd_FR_type"/>
</dbReference>
<reference evidence="2" key="1">
    <citation type="submission" date="2022-12" db="EMBL/GenBank/DDBJ databases">
        <authorList>
            <person name="Wang J."/>
        </authorList>
    </citation>
    <scope>NUCLEOTIDE SEQUENCE</scope>
    <source>
        <strain evidence="2">HY-45-18</strain>
    </source>
</reference>
<dbReference type="InterPro" id="IPR039261">
    <property type="entry name" value="FNR_nucleotide-bd"/>
</dbReference>
<dbReference type="CDD" id="cd06192">
    <property type="entry name" value="DHOD_e_trans_like"/>
    <property type="match status" value="1"/>
</dbReference>
<organism evidence="2 3">
    <name type="scientific">Clostridium aestuarii</name>
    <dbReference type="NCBI Taxonomy" id="338193"/>
    <lineage>
        <taxon>Bacteria</taxon>
        <taxon>Bacillati</taxon>
        <taxon>Bacillota</taxon>
        <taxon>Clostridia</taxon>
        <taxon>Eubacteriales</taxon>
        <taxon>Clostridiaceae</taxon>
        <taxon>Clostridium</taxon>
    </lineage>
</organism>
<dbReference type="Gene3D" id="2.40.30.10">
    <property type="entry name" value="Translation factors"/>
    <property type="match status" value="1"/>
</dbReference>
<name>A0ABT4CYN3_9CLOT</name>
<dbReference type="InterPro" id="IPR017938">
    <property type="entry name" value="Riboflavin_synthase-like_b-brl"/>
</dbReference>
<dbReference type="PANTHER" id="PTHR43513">
    <property type="entry name" value="DIHYDROOROTATE DEHYDROGENASE B (NAD(+)), ELECTRON TRANSFER SUBUNIT"/>
    <property type="match status" value="1"/>
</dbReference>
<evidence type="ECO:0000313" key="3">
    <source>
        <dbReference type="Proteomes" id="UP001078443"/>
    </source>
</evidence>
<gene>
    <name evidence="2" type="ORF">OW763_06990</name>
</gene>
<dbReference type="PROSITE" id="PS51384">
    <property type="entry name" value="FAD_FR"/>
    <property type="match status" value="1"/>
</dbReference>
<sequence>MKCEIIDCIDAGTEYCPCHLAETGDCILCSELSDKKFCDCVNWNGTCIYQEYILNGSKAKEGRKNYLCRIVKKEPVEGDLIILTIKVSHGLVQELVYPGSFVFLRNPSSNQYYDSPISIMEADRTAEIIKVAIEVKGTKTKKIDELKENDNVLVKGPFWNGVLGVKHVYNAKNGHSIIIARGIGIAPMIPVLRKLHSNGNKVTVIFDKANYKNNFVKKYLEKYDAEVIECCTFNAGEITEELKNILSKIIDKEEINLIHCSAVDILIYKILEFIDEDINYSCCNNAKMCCGEGTCGACTVRFKGHKLKRLCKLQTDPRYIFEGRRLI</sequence>
<dbReference type="InterPro" id="IPR006058">
    <property type="entry name" value="2Fe2S_fd_BS"/>
</dbReference>
<dbReference type="NCBIfam" id="NF004470">
    <property type="entry name" value="PRK05802.1"/>
    <property type="match status" value="1"/>
</dbReference>
<evidence type="ECO:0000313" key="2">
    <source>
        <dbReference type="EMBL" id="MCY6484097.1"/>
    </source>
</evidence>
<dbReference type="RefSeq" id="WP_268040369.1">
    <property type="nucleotide sequence ID" value="NZ_JAPQER010000002.1"/>
</dbReference>
<comment type="caution">
    <text evidence="2">The sequence shown here is derived from an EMBL/GenBank/DDBJ whole genome shotgun (WGS) entry which is preliminary data.</text>
</comment>
<keyword evidence="3" id="KW-1185">Reference proteome</keyword>
<proteinExistence type="predicted"/>
<dbReference type="EMBL" id="JAPQER010000002">
    <property type="protein sequence ID" value="MCY6484097.1"/>
    <property type="molecule type" value="Genomic_DNA"/>
</dbReference>
<dbReference type="SUPFAM" id="SSF63380">
    <property type="entry name" value="Riboflavin synthase domain-like"/>
    <property type="match status" value="1"/>
</dbReference>
<evidence type="ECO:0000259" key="1">
    <source>
        <dbReference type="PROSITE" id="PS51384"/>
    </source>
</evidence>
<feature type="domain" description="FAD-binding FR-type" evidence="1">
    <location>
        <begin position="63"/>
        <end position="164"/>
    </location>
</feature>
<dbReference type="PROSITE" id="PS00197">
    <property type="entry name" value="2FE2S_FER_1"/>
    <property type="match status" value="1"/>
</dbReference>
<dbReference type="PANTHER" id="PTHR43513:SF3">
    <property type="entry name" value="DIHYDROOROTATE DEHYDROGENASE B (NAD(+)), ELECTRON TRANSFER SUBUNIT-RELATED"/>
    <property type="match status" value="1"/>
</dbReference>
<dbReference type="InterPro" id="IPR050353">
    <property type="entry name" value="PyrK_electron_transfer"/>
</dbReference>
<dbReference type="Gene3D" id="3.40.50.80">
    <property type="entry name" value="Nucleotide-binding domain of ferredoxin-NADP reductase (FNR) module"/>
    <property type="match status" value="1"/>
</dbReference>